<comment type="caution">
    <text evidence="16">The sequence shown here is derived from an EMBL/GenBank/DDBJ whole genome shotgun (WGS) entry which is preliminary data.</text>
</comment>
<dbReference type="Pfam" id="PF00133">
    <property type="entry name" value="tRNA-synt_1"/>
    <property type="match status" value="1"/>
</dbReference>
<keyword evidence="4 10" id="KW-0436">Ligase</keyword>
<evidence type="ECO:0000256" key="10">
    <source>
        <dbReference type="RuleBase" id="RU363039"/>
    </source>
</evidence>
<dbReference type="AlphaFoldDB" id="W7TSV9"/>
<evidence type="ECO:0000256" key="1">
    <source>
        <dbReference type="ARBA" id="ARBA00005594"/>
    </source>
</evidence>
<dbReference type="HAMAP" id="MF_00049_B">
    <property type="entry name" value="Leu_tRNA_synth_B"/>
    <property type="match status" value="1"/>
</dbReference>
<evidence type="ECO:0000256" key="9">
    <source>
        <dbReference type="ARBA" id="ARBA00047469"/>
    </source>
</evidence>
<dbReference type="Pfam" id="PF13603">
    <property type="entry name" value="tRNA-synt_1_2"/>
    <property type="match status" value="1"/>
</dbReference>
<dbReference type="GO" id="GO:0005739">
    <property type="term" value="C:mitochondrion"/>
    <property type="evidence" value="ECO:0007669"/>
    <property type="project" value="UniProtKB-ARBA"/>
</dbReference>
<evidence type="ECO:0000256" key="8">
    <source>
        <dbReference type="ARBA" id="ARBA00023146"/>
    </source>
</evidence>
<dbReference type="SUPFAM" id="SSF50677">
    <property type="entry name" value="ValRS/IleRS/LeuRS editing domain"/>
    <property type="match status" value="1"/>
</dbReference>
<dbReference type="PROSITE" id="PS51257">
    <property type="entry name" value="PROKAR_LIPOPROTEIN"/>
    <property type="match status" value="1"/>
</dbReference>
<dbReference type="InterPro" id="IPR002300">
    <property type="entry name" value="aa-tRNA-synth_Ia"/>
</dbReference>
<reference evidence="16 17" key="1">
    <citation type="journal article" date="2014" name="Mol. Plant">
        <title>Chromosome Scale Genome Assembly and Transcriptome Profiling of Nannochloropsis gaditana in Nitrogen Depletion.</title>
        <authorList>
            <person name="Corteggiani Carpinelli E."/>
            <person name="Telatin A."/>
            <person name="Vitulo N."/>
            <person name="Forcato C."/>
            <person name="D'Angelo M."/>
            <person name="Schiavon R."/>
            <person name="Vezzi A."/>
            <person name="Giacometti G.M."/>
            <person name="Morosinotto T."/>
            <person name="Valle G."/>
        </authorList>
    </citation>
    <scope>NUCLEOTIDE SEQUENCE [LARGE SCALE GENOMIC DNA]</scope>
    <source>
        <strain evidence="16 17">B-31</strain>
    </source>
</reference>
<dbReference type="InterPro" id="IPR014729">
    <property type="entry name" value="Rossmann-like_a/b/a_fold"/>
</dbReference>
<dbReference type="CDD" id="cd07958">
    <property type="entry name" value="Anticodon_Ia_Leu_BEm"/>
    <property type="match status" value="1"/>
</dbReference>
<dbReference type="InterPro" id="IPR009008">
    <property type="entry name" value="Val/Leu/Ile-tRNA-synth_edit"/>
</dbReference>
<name>W7TSV9_9STRA</name>
<evidence type="ECO:0000256" key="11">
    <source>
        <dbReference type="SAM" id="SignalP"/>
    </source>
</evidence>
<dbReference type="InterPro" id="IPR002302">
    <property type="entry name" value="Leu-tRNA-ligase"/>
</dbReference>
<keyword evidence="6 10" id="KW-0067">ATP-binding</keyword>
<dbReference type="Proteomes" id="UP000019335">
    <property type="component" value="Chromosome 8"/>
</dbReference>
<evidence type="ECO:0000313" key="16">
    <source>
        <dbReference type="EMBL" id="EWM26628.1"/>
    </source>
</evidence>
<feature type="domain" description="Aminoacyl-tRNA synthetase class Ia" evidence="12">
    <location>
        <begin position="623"/>
        <end position="704"/>
    </location>
</feature>
<dbReference type="FunFam" id="3.10.20.590:FF:000001">
    <property type="entry name" value="Leucine--tRNA ligase"/>
    <property type="match status" value="1"/>
</dbReference>
<dbReference type="SUPFAM" id="SSF52374">
    <property type="entry name" value="Nucleotidylyl transferase"/>
    <property type="match status" value="1"/>
</dbReference>
<dbReference type="Gene3D" id="3.40.50.620">
    <property type="entry name" value="HUPs"/>
    <property type="match status" value="1"/>
</dbReference>
<dbReference type="GO" id="GO:0006429">
    <property type="term" value="P:leucyl-tRNA aminoacylation"/>
    <property type="evidence" value="ECO:0007669"/>
    <property type="project" value="InterPro"/>
</dbReference>
<dbReference type="PRINTS" id="PR00985">
    <property type="entry name" value="TRNASYNTHLEU"/>
</dbReference>
<dbReference type="GO" id="GO:0032543">
    <property type="term" value="P:mitochondrial translation"/>
    <property type="evidence" value="ECO:0007669"/>
    <property type="project" value="TreeGrafter"/>
</dbReference>
<organism evidence="16 17">
    <name type="scientific">Nannochloropsis gaditana</name>
    <dbReference type="NCBI Taxonomy" id="72520"/>
    <lineage>
        <taxon>Eukaryota</taxon>
        <taxon>Sar</taxon>
        <taxon>Stramenopiles</taxon>
        <taxon>Ochrophyta</taxon>
        <taxon>Eustigmatophyceae</taxon>
        <taxon>Eustigmatales</taxon>
        <taxon>Monodopsidaceae</taxon>
        <taxon>Nannochloropsis</taxon>
    </lineage>
</organism>
<evidence type="ECO:0000259" key="12">
    <source>
        <dbReference type="Pfam" id="PF00133"/>
    </source>
</evidence>
<dbReference type="CDD" id="cd00812">
    <property type="entry name" value="LeuRS_core"/>
    <property type="match status" value="1"/>
</dbReference>
<dbReference type="FunFam" id="3.40.50.620:FF:000077">
    <property type="entry name" value="Leucine--tRNA ligase"/>
    <property type="match status" value="1"/>
</dbReference>
<dbReference type="InterPro" id="IPR013155">
    <property type="entry name" value="M/V/L/I-tRNA-synth_anticd-bd"/>
</dbReference>
<dbReference type="GO" id="GO:0002161">
    <property type="term" value="F:aminoacyl-tRNA deacylase activity"/>
    <property type="evidence" value="ECO:0007669"/>
    <property type="project" value="InterPro"/>
</dbReference>
<accession>W7TSV9</accession>
<dbReference type="EC" id="6.1.1.4" evidence="2"/>
<evidence type="ECO:0000256" key="5">
    <source>
        <dbReference type="ARBA" id="ARBA00022741"/>
    </source>
</evidence>
<protein>
    <recommendedName>
        <fullName evidence="2">leucine--tRNA ligase</fullName>
        <ecNumber evidence="2">6.1.1.4</ecNumber>
    </recommendedName>
</protein>
<keyword evidence="3" id="KW-0963">Cytoplasm</keyword>
<proteinExistence type="inferred from homology"/>
<evidence type="ECO:0000256" key="2">
    <source>
        <dbReference type="ARBA" id="ARBA00013164"/>
    </source>
</evidence>
<dbReference type="NCBIfam" id="TIGR00396">
    <property type="entry name" value="leuS_bact"/>
    <property type="match status" value="1"/>
</dbReference>
<keyword evidence="7 10" id="KW-0648">Protein biosynthesis</keyword>
<evidence type="ECO:0000259" key="15">
    <source>
        <dbReference type="Pfam" id="PF13603"/>
    </source>
</evidence>
<evidence type="ECO:0000259" key="14">
    <source>
        <dbReference type="Pfam" id="PF09334"/>
    </source>
</evidence>
<dbReference type="GO" id="GO:0005524">
    <property type="term" value="F:ATP binding"/>
    <property type="evidence" value="ECO:0007669"/>
    <property type="project" value="UniProtKB-KW"/>
</dbReference>
<sequence>MIRPRAFALLSSVAGCVIMLLPGRTASAFQAWVGSNPGTRTARSLTRHLPRHRKKFVLVFNSVVSASDGPFPARYEHEVIEPKWQRYWAERETFKAIRRPGKGKKYVLDMFPYPSGSGLHVGHPEGYTASDVMARYWRMCDLDVLHPMGWDSFGLPAEQHAINTGTHPGVTTYENIANFRRQLKSLGFSYDWSRELATTDWDYVRWTQWIFLQLYKKGLAEQSEVLVNWCPALGTVLANEEIIDGKSERGDHPVERLPLRQWVLKITKYAEELEEDLKGLDWPEGTMTAQKLWIGRSEGARVMFPLACSGAIPGSVEVFTTRPDTLMGVTYVVLAPEHPLVERVTSEERRAAVRAYVREAAGKSDLDRTATGKDKGKTGVDTGAKVVHPLSGEELPIWVADYVLWGYGTGAVMAVPAHDERDHAFATIFGLPIKQVVAPDAGSDALPVEEEAFVGEGQVVNSGPLLDGQPTSEAKKVVVEELEKNERGAAVVNYRLRDWVFSRQRYWGEPIPIYFPVDMADHDTGDPRKDDPHTIRFDQPIPVEEAELPLKLPDMDNFAPGNDPQGCLARAKDWRFFKKSDGKWYARETNTMPQWAGSCWYYLRFSDPTNLKRAWGEEADEQWLPVDLYVGGQEHAVLHLLYARFWHKFLFDLGLTKHREPFLKLVHQGMILGTDGEKMSKSRGNVVNPDDVVKEVGGDALRLYEMFMGPLEAVKPWQTAQVAGVVRFRDKVFQLVRNREMTDSTEAMDDETLRLMHKTIKKVTQDVETLSFNTAISTMMIFANHLASRKTETLPRAAVENLVLMVSPFAPHLGEECWEMLGHDQSLACHPWPRYQEELTVDDVVKLGVQVNGKTRGEVSVPADATEADVMAAAMEQEKVASFLDGKRVVKVIYVPGRILNIVAK</sequence>
<evidence type="ECO:0000259" key="13">
    <source>
        <dbReference type="Pfam" id="PF08264"/>
    </source>
</evidence>
<keyword evidence="11" id="KW-0732">Signal</keyword>
<evidence type="ECO:0000256" key="4">
    <source>
        <dbReference type="ARBA" id="ARBA00022598"/>
    </source>
</evidence>
<feature type="chain" id="PRO_5004901188" description="leucine--tRNA ligase" evidence="11">
    <location>
        <begin position="29"/>
        <end position="905"/>
    </location>
</feature>
<dbReference type="InterPro" id="IPR015413">
    <property type="entry name" value="Methionyl/Leucyl_tRNA_Synth"/>
</dbReference>
<keyword evidence="5 10" id="KW-0547">Nucleotide-binding</keyword>
<dbReference type="InterPro" id="IPR009080">
    <property type="entry name" value="tRNAsynth_Ia_anticodon-bd"/>
</dbReference>
<comment type="catalytic activity">
    <reaction evidence="9">
        <text>tRNA(Leu) + L-leucine + ATP = L-leucyl-tRNA(Leu) + AMP + diphosphate</text>
        <dbReference type="Rhea" id="RHEA:11688"/>
        <dbReference type="Rhea" id="RHEA-COMP:9613"/>
        <dbReference type="Rhea" id="RHEA-COMP:9622"/>
        <dbReference type="ChEBI" id="CHEBI:30616"/>
        <dbReference type="ChEBI" id="CHEBI:33019"/>
        <dbReference type="ChEBI" id="CHEBI:57427"/>
        <dbReference type="ChEBI" id="CHEBI:78442"/>
        <dbReference type="ChEBI" id="CHEBI:78494"/>
        <dbReference type="ChEBI" id="CHEBI:456215"/>
        <dbReference type="EC" id="6.1.1.4"/>
    </reaction>
</comment>
<feature type="domain" description="Methionyl/Valyl/Leucyl/Isoleucyl-tRNA synthetase anticodon-binding" evidence="13">
    <location>
        <begin position="751"/>
        <end position="866"/>
    </location>
</feature>
<dbReference type="OrthoDB" id="15954at2759"/>
<dbReference type="PANTHER" id="PTHR43740:SF2">
    <property type="entry name" value="LEUCINE--TRNA LIGASE, MITOCHONDRIAL"/>
    <property type="match status" value="1"/>
</dbReference>
<feature type="signal peptide" evidence="11">
    <location>
        <begin position="1"/>
        <end position="28"/>
    </location>
</feature>
<dbReference type="FunFam" id="1.10.730.10:FF:000011">
    <property type="entry name" value="Leucine--tRNA ligase chloroplastic/mitochondrial"/>
    <property type="match status" value="1"/>
</dbReference>
<dbReference type="EMBL" id="AZIL01000609">
    <property type="protein sequence ID" value="EWM26628.1"/>
    <property type="molecule type" value="Genomic_DNA"/>
</dbReference>
<dbReference type="Pfam" id="PF08264">
    <property type="entry name" value="Anticodon_1"/>
    <property type="match status" value="1"/>
</dbReference>
<gene>
    <name evidence="16" type="ORF">Naga_100001g125</name>
</gene>
<dbReference type="SUPFAM" id="SSF47323">
    <property type="entry name" value="Anticodon-binding domain of a subclass of class I aminoacyl-tRNA synthetases"/>
    <property type="match status" value="1"/>
</dbReference>
<keyword evidence="8 10" id="KW-0030">Aminoacyl-tRNA synthetase</keyword>
<dbReference type="PANTHER" id="PTHR43740">
    <property type="entry name" value="LEUCYL-TRNA SYNTHETASE"/>
    <property type="match status" value="1"/>
</dbReference>
<feature type="domain" description="Methionyl/Leucyl tRNA synthetase" evidence="14">
    <location>
        <begin position="111"/>
        <end position="242"/>
    </location>
</feature>
<dbReference type="Gene3D" id="1.10.730.10">
    <property type="entry name" value="Isoleucyl-tRNA Synthetase, Domain 1"/>
    <property type="match status" value="1"/>
</dbReference>
<dbReference type="Gene3D" id="3.90.740.10">
    <property type="entry name" value="Valyl/Leucyl/Isoleucyl-tRNA synthetase, editing domain"/>
    <property type="match status" value="1"/>
</dbReference>
<evidence type="ECO:0000256" key="6">
    <source>
        <dbReference type="ARBA" id="ARBA00022840"/>
    </source>
</evidence>
<evidence type="ECO:0000256" key="3">
    <source>
        <dbReference type="ARBA" id="ARBA00022490"/>
    </source>
</evidence>
<dbReference type="InterPro" id="IPR025709">
    <property type="entry name" value="Leu_tRNA-synth_edit"/>
</dbReference>
<feature type="domain" description="Leucyl-tRNA synthetase editing" evidence="15">
    <location>
        <begin position="293"/>
        <end position="482"/>
    </location>
</feature>
<evidence type="ECO:0000313" key="17">
    <source>
        <dbReference type="Proteomes" id="UP000019335"/>
    </source>
</evidence>
<evidence type="ECO:0000256" key="7">
    <source>
        <dbReference type="ARBA" id="ARBA00022917"/>
    </source>
</evidence>
<dbReference type="GO" id="GO:0004823">
    <property type="term" value="F:leucine-tRNA ligase activity"/>
    <property type="evidence" value="ECO:0007669"/>
    <property type="project" value="UniProtKB-EC"/>
</dbReference>
<dbReference type="Pfam" id="PF09334">
    <property type="entry name" value="tRNA-synt_1g"/>
    <property type="match status" value="1"/>
</dbReference>
<comment type="similarity">
    <text evidence="1 10">Belongs to the class-I aminoacyl-tRNA synthetase family.</text>
</comment>
<keyword evidence="17" id="KW-1185">Reference proteome</keyword>